<feature type="region of interest" description="Disordered" evidence="2">
    <location>
        <begin position="47"/>
        <end position="68"/>
    </location>
</feature>
<feature type="compositionally biased region" description="Polar residues" evidence="2">
    <location>
        <begin position="47"/>
        <end position="64"/>
    </location>
</feature>
<evidence type="ECO:0000313" key="4">
    <source>
        <dbReference type="EMBL" id="KAG1565760.1"/>
    </source>
</evidence>
<dbReference type="Proteomes" id="UP000740926">
    <property type="component" value="Unassembled WGS sequence"/>
</dbReference>
<organism evidence="4 5">
    <name type="scientific">Rhizopus delemar</name>
    <dbReference type="NCBI Taxonomy" id="936053"/>
    <lineage>
        <taxon>Eukaryota</taxon>
        <taxon>Fungi</taxon>
        <taxon>Fungi incertae sedis</taxon>
        <taxon>Mucoromycota</taxon>
        <taxon>Mucoromycotina</taxon>
        <taxon>Mucoromycetes</taxon>
        <taxon>Mucorales</taxon>
        <taxon>Mucorineae</taxon>
        <taxon>Rhizopodaceae</taxon>
        <taxon>Rhizopus</taxon>
    </lineage>
</organism>
<keyword evidence="5" id="KW-1185">Reference proteome</keyword>
<evidence type="ECO:0000256" key="2">
    <source>
        <dbReference type="SAM" id="MobiDB-lite"/>
    </source>
</evidence>
<evidence type="ECO:0000313" key="5">
    <source>
        <dbReference type="Proteomes" id="UP000740926"/>
    </source>
</evidence>
<protein>
    <recommendedName>
        <fullName evidence="3">Endonuclease/exonuclease/phosphatase domain-containing protein</fullName>
    </recommendedName>
</protein>
<dbReference type="GO" id="GO:0003824">
    <property type="term" value="F:catalytic activity"/>
    <property type="evidence" value="ECO:0007669"/>
    <property type="project" value="InterPro"/>
</dbReference>
<proteinExistence type="predicted"/>
<feature type="coiled-coil region" evidence="1">
    <location>
        <begin position="16"/>
        <end position="43"/>
    </location>
</feature>
<dbReference type="AlphaFoldDB" id="A0A9P6YW72"/>
<dbReference type="Pfam" id="PF14529">
    <property type="entry name" value="Exo_endo_phos_2"/>
    <property type="match status" value="1"/>
</dbReference>
<dbReference type="SUPFAM" id="SSF56219">
    <property type="entry name" value="DNase I-like"/>
    <property type="match status" value="1"/>
</dbReference>
<evidence type="ECO:0000256" key="1">
    <source>
        <dbReference type="SAM" id="Coils"/>
    </source>
</evidence>
<dbReference type="Gene3D" id="3.60.10.10">
    <property type="entry name" value="Endonuclease/exonuclease/phosphatase"/>
    <property type="match status" value="1"/>
</dbReference>
<reference evidence="4 5" key="1">
    <citation type="journal article" date="2020" name="Microb. Genom.">
        <title>Genetic diversity of clinical and environmental Mucorales isolates obtained from an investigation of mucormycosis cases among solid organ transplant recipients.</title>
        <authorList>
            <person name="Nguyen M.H."/>
            <person name="Kaul D."/>
            <person name="Muto C."/>
            <person name="Cheng S.J."/>
            <person name="Richter R.A."/>
            <person name="Bruno V.M."/>
            <person name="Liu G."/>
            <person name="Beyhan S."/>
            <person name="Sundermann A.J."/>
            <person name="Mounaud S."/>
            <person name="Pasculle A.W."/>
            <person name="Nierman W.C."/>
            <person name="Driscoll E."/>
            <person name="Cumbie R."/>
            <person name="Clancy C.J."/>
            <person name="Dupont C.L."/>
        </authorList>
    </citation>
    <scope>NUCLEOTIDE SEQUENCE [LARGE SCALE GENOMIC DNA]</scope>
    <source>
        <strain evidence="4 5">GL24</strain>
    </source>
</reference>
<sequence length="645" mass="74232">MCTGNAILERSQANLIQQLCATVEKLTSELSQARLEIQHLQARINSIPTPTTPANATEFPTPQESHNRPTAYPDAPWHNTARVNALKQPSPQQREQRRIQREAAAARIFHPPSLNQGFKYLYLPTKARIPVGTLRTTLRKLGVNNARLLDIHYPARNTVAILIHNDYEKEFTELIHHHNITIKADFNPSSGEILADPKYSTMTQDERDTIATELQTTRIERALQHIRAPVKFAVVRFFYEQQWISKSKLDSIVNNHNPKLSFIFEQTETTAEQDPTTTETHDDTDMDMFDASSTQFSHVISLPKQAISPILQLSQTSDLLFITETWLLSPNRYPTTWSQYHTYGLPANSYNVHRGTLGLALLVNPKCKLPIYHVRHEHPLLAKYSLSIILCSKILIHCLYLPPSLETDDVSQILDLLPMHISNTTTTILCGDFNARMGNHTGDTLTNAFGRRVSNWMTANNLILWNERLAYGQPTSYTFQGTSIIDFFFSTTELEMPTLRIRDDLSLNSNHKFMTMTFYLPSHLQDPNDLSRPQRITWNIGKLKHLKSRDTYRDIFIKKLSLILPPHSSLSFRDRSEACQYIDSLHDHLCDTIVASLDSVCGRRLPQADEYLKDFWTDEMTAAFNRKEYYYKKWRKARGLNCFRY</sequence>
<keyword evidence="1" id="KW-0175">Coiled coil</keyword>
<dbReference type="InterPro" id="IPR005135">
    <property type="entry name" value="Endo/exonuclease/phosphatase"/>
</dbReference>
<comment type="caution">
    <text evidence="4">The sequence shown here is derived from an EMBL/GenBank/DDBJ whole genome shotgun (WGS) entry which is preliminary data.</text>
</comment>
<name>A0A9P6YW72_9FUNG</name>
<gene>
    <name evidence="4" type="ORF">G6F50_009768</name>
</gene>
<evidence type="ECO:0000259" key="3">
    <source>
        <dbReference type="Pfam" id="PF14529"/>
    </source>
</evidence>
<dbReference type="EMBL" id="JAANIU010001989">
    <property type="protein sequence ID" value="KAG1565760.1"/>
    <property type="molecule type" value="Genomic_DNA"/>
</dbReference>
<feature type="domain" description="Endonuclease/exonuclease/phosphatase" evidence="3">
    <location>
        <begin position="394"/>
        <end position="514"/>
    </location>
</feature>
<accession>A0A9P6YW72</accession>
<dbReference type="InterPro" id="IPR036691">
    <property type="entry name" value="Endo/exonu/phosph_ase_sf"/>
</dbReference>